<gene>
    <name evidence="2" type="ORF">DPMN_155915</name>
</gene>
<dbReference type="EMBL" id="JAIWYP010000007">
    <property type="protein sequence ID" value="KAH3802242.1"/>
    <property type="molecule type" value="Genomic_DNA"/>
</dbReference>
<sequence>MMFLQFNLSLYFCRIICSISGVDFRPMCFLPTHTDVVEEHLTTGRQVACESLNETGGHFTETGARLTNTCKRLTEPG</sequence>
<evidence type="ECO:0008006" key="4">
    <source>
        <dbReference type="Google" id="ProtNLM"/>
    </source>
</evidence>
<keyword evidence="1" id="KW-0732">Signal</keyword>
<accession>A0A9D4FPQ4</accession>
<comment type="caution">
    <text evidence="2">The sequence shown here is derived from an EMBL/GenBank/DDBJ whole genome shotgun (WGS) entry which is preliminary data.</text>
</comment>
<protein>
    <recommendedName>
        <fullName evidence="4">Secreted protein</fullName>
    </recommendedName>
</protein>
<feature type="chain" id="PRO_5038693672" description="Secreted protein" evidence="1">
    <location>
        <begin position="19"/>
        <end position="77"/>
    </location>
</feature>
<dbReference type="AlphaFoldDB" id="A0A9D4FPQ4"/>
<evidence type="ECO:0000313" key="2">
    <source>
        <dbReference type="EMBL" id="KAH3802242.1"/>
    </source>
</evidence>
<organism evidence="2 3">
    <name type="scientific">Dreissena polymorpha</name>
    <name type="common">Zebra mussel</name>
    <name type="synonym">Mytilus polymorpha</name>
    <dbReference type="NCBI Taxonomy" id="45954"/>
    <lineage>
        <taxon>Eukaryota</taxon>
        <taxon>Metazoa</taxon>
        <taxon>Spiralia</taxon>
        <taxon>Lophotrochozoa</taxon>
        <taxon>Mollusca</taxon>
        <taxon>Bivalvia</taxon>
        <taxon>Autobranchia</taxon>
        <taxon>Heteroconchia</taxon>
        <taxon>Euheterodonta</taxon>
        <taxon>Imparidentia</taxon>
        <taxon>Neoheterodontei</taxon>
        <taxon>Myida</taxon>
        <taxon>Dreissenoidea</taxon>
        <taxon>Dreissenidae</taxon>
        <taxon>Dreissena</taxon>
    </lineage>
</organism>
<dbReference type="Proteomes" id="UP000828390">
    <property type="component" value="Unassembled WGS sequence"/>
</dbReference>
<feature type="signal peptide" evidence="1">
    <location>
        <begin position="1"/>
        <end position="18"/>
    </location>
</feature>
<reference evidence="2" key="1">
    <citation type="journal article" date="2019" name="bioRxiv">
        <title>The Genome of the Zebra Mussel, Dreissena polymorpha: A Resource for Invasive Species Research.</title>
        <authorList>
            <person name="McCartney M.A."/>
            <person name="Auch B."/>
            <person name="Kono T."/>
            <person name="Mallez S."/>
            <person name="Zhang Y."/>
            <person name="Obille A."/>
            <person name="Becker A."/>
            <person name="Abrahante J.E."/>
            <person name="Garbe J."/>
            <person name="Badalamenti J.P."/>
            <person name="Herman A."/>
            <person name="Mangelson H."/>
            <person name="Liachko I."/>
            <person name="Sullivan S."/>
            <person name="Sone E.D."/>
            <person name="Koren S."/>
            <person name="Silverstein K.A.T."/>
            <person name="Beckman K.B."/>
            <person name="Gohl D.M."/>
        </authorList>
    </citation>
    <scope>NUCLEOTIDE SEQUENCE</scope>
    <source>
        <strain evidence="2">Duluth1</strain>
        <tissue evidence="2">Whole animal</tissue>
    </source>
</reference>
<evidence type="ECO:0000313" key="3">
    <source>
        <dbReference type="Proteomes" id="UP000828390"/>
    </source>
</evidence>
<evidence type="ECO:0000256" key="1">
    <source>
        <dbReference type="SAM" id="SignalP"/>
    </source>
</evidence>
<name>A0A9D4FPQ4_DREPO</name>
<reference evidence="2" key="2">
    <citation type="submission" date="2020-11" db="EMBL/GenBank/DDBJ databases">
        <authorList>
            <person name="McCartney M.A."/>
            <person name="Auch B."/>
            <person name="Kono T."/>
            <person name="Mallez S."/>
            <person name="Becker A."/>
            <person name="Gohl D.M."/>
            <person name="Silverstein K.A.T."/>
            <person name="Koren S."/>
            <person name="Bechman K.B."/>
            <person name="Herman A."/>
            <person name="Abrahante J.E."/>
            <person name="Garbe J."/>
        </authorList>
    </citation>
    <scope>NUCLEOTIDE SEQUENCE</scope>
    <source>
        <strain evidence="2">Duluth1</strain>
        <tissue evidence="2">Whole animal</tissue>
    </source>
</reference>
<keyword evidence="3" id="KW-1185">Reference proteome</keyword>
<proteinExistence type="predicted"/>